<organism evidence="1 2">
    <name type="scientific">Eumeta variegata</name>
    <name type="common">Bagworm moth</name>
    <name type="synonym">Eumeta japonica</name>
    <dbReference type="NCBI Taxonomy" id="151549"/>
    <lineage>
        <taxon>Eukaryota</taxon>
        <taxon>Metazoa</taxon>
        <taxon>Ecdysozoa</taxon>
        <taxon>Arthropoda</taxon>
        <taxon>Hexapoda</taxon>
        <taxon>Insecta</taxon>
        <taxon>Pterygota</taxon>
        <taxon>Neoptera</taxon>
        <taxon>Endopterygota</taxon>
        <taxon>Lepidoptera</taxon>
        <taxon>Glossata</taxon>
        <taxon>Ditrysia</taxon>
        <taxon>Tineoidea</taxon>
        <taxon>Psychidae</taxon>
        <taxon>Oiketicinae</taxon>
        <taxon>Eumeta</taxon>
    </lineage>
</organism>
<sequence length="104" mass="11826">MALHYPTTSENIRRECLNDPVKVEAGIVDRTHRKRNIRYELLSLVAKSCNQLCECVEHVGQLGRAEKSRADPTVLPDRVARAFHLRNTRCSMLGARADLHLADF</sequence>
<evidence type="ECO:0000313" key="1">
    <source>
        <dbReference type="EMBL" id="GBP61359.1"/>
    </source>
</evidence>
<comment type="caution">
    <text evidence="1">The sequence shown here is derived from an EMBL/GenBank/DDBJ whole genome shotgun (WGS) entry which is preliminary data.</text>
</comment>
<gene>
    <name evidence="1" type="ORF">EVAR_50841_1</name>
</gene>
<dbReference type="AlphaFoldDB" id="A0A4C1XGD3"/>
<protein>
    <submittedName>
        <fullName evidence="1">Uncharacterized protein</fullName>
    </submittedName>
</protein>
<accession>A0A4C1XGD3</accession>
<keyword evidence="2" id="KW-1185">Reference proteome</keyword>
<reference evidence="1 2" key="1">
    <citation type="journal article" date="2019" name="Commun. Biol.">
        <title>The bagworm genome reveals a unique fibroin gene that provides high tensile strength.</title>
        <authorList>
            <person name="Kono N."/>
            <person name="Nakamura H."/>
            <person name="Ohtoshi R."/>
            <person name="Tomita M."/>
            <person name="Numata K."/>
            <person name="Arakawa K."/>
        </authorList>
    </citation>
    <scope>NUCLEOTIDE SEQUENCE [LARGE SCALE GENOMIC DNA]</scope>
</reference>
<dbReference type="Proteomes" id="UP000299102">
    <property type="component" value="Unassembled WGS sequence"/>
</dbReference>
<name>A0A4C1XGD3_EUMVA</name>
<proteinExistence type="predicted"/>
<dbReference type="EMBL" id="BGZK01000812">
    <property type="protein sequence ID" value="GBP61359.1"/>
    <property type="molecule type" value="Genomic_DNA"/>
</dbReference>
<evidence type="ECO:0000313" key="2">
    <source>
        <dbReference type="Proteomes" id="UP000299102"/>
    </source>
</evidence>